<name>A0ABX8RM78_NOCIO</name>
<evidence type="ECO:0000313" key="1">
    <source>
        <dbReference type="EMBL" id="QXN88531.1"/>
    </source>
</evidence>
<evidence type="ECO:0000313" key="2">
    <source>
        <dbReference type="Proteomes" id="UP000694257"/>
    </source>
</evidence>
<organism evidence="1 2">
    <name type="scientific">Nocardia iowensis</name>
    <dbReference type="NCBI Taxonomy" id="204891"/>
    <lineage>
        <taxon>Bacteria</taxon>
        <taxon>Bacillati</taxon>
        <taxon>Actinomycetota</taxon>
        <taxon>Actinomycetes</taxon>
        <taxon>Mycobacteriales</taxon>
        <taxon>Nocardiaceae</taxon>
        <taxon>Nocardia</taxon>
    </lineage>
</organism>
<accession>A0ABX8RM78</accession>
<sequence length="159" mass="17834">MHIEETVLPVSGLQVQWRPADEHFRIRPPGHGDTLVASEKLAWRPWSGHSDMAVGTSGPLAEETPSMWWAVWGEYTGTDVLVTLDDLSHPPVMIFGKLWLTEWCGPEQEVIVVTGGRQAEVQFATPPDPPTGRHEDRSEDWHCVETPAGFHDIPRLRTP</sequence>
<keyword evidence="2" id="KW-1185">Reference proteome</keyword>
<dbReference type="Proteomes" id="UP000694257">
    <property type="component" value="Chromosome"/>
</dbReference>
<dbReference type="EMBL" id="CP078145">
    <property type="protein sequence ID" value="QXN88531.1"/>
    <property type="molecule type" value="Genomic_DNA"/>
</dbReference>
<protein>
    <submittedName>
        <fullName evidence="1">Uncharacterized protein</fullName>
    </submittedName>
</protein>
<reference evidence="1 2" key="1">
    <citation type="submission" date="2021-07" db="EMBL/GenBank/DDBJ databases">
        <title>Whole Genome Sequence of Nocardia Iowensis.</title>
        <authorList>
            <person name="Lamm A."/>
            <person name="Collins-Fairclough A.M."/>
            <person name="Bunk B."/>
            <person name="Sproer C."/>
        </authorList>
    </citation>
    <scope>NUCLEOTIDE SEQUENCE [LARGE SCALE GENOMIC DNA]</scope>
    <source>
        <strain evidence="1 2">NRRL 5646</strain>
    </source>
</reference>
<proteinExistence type="predicted"/>
<dbReference type="RefSeq" id="WP_218469414.1">
    <property type="nucleotide sequence ID" value="NZ_BAABJN010000008.1"/>
</dbReference>
<gene>
    <name evidence="1" type="ORF">KV110_23335</name>
</gene>